<keyword evidence="3" id="KW-0378">Hydrolase</keyword>
<sequence length="85" mass="9506">MVIILLYENFVLRPSCFYFFSLFPFQGSSYPVFIRIHGGGFIQGSGNDASYDGRPIVSLSDVVFVSMNYRLGAFGFLATGLQIIY</sequence>
<dbReference type="Proteomes" id="UP001152320">
    <property type="component" value="Chromosome 9"/>
</dbReference>
<dbReference type="InterPro" id="IPR029058">
    <property type="entry name" value="AB_hydrolase_fold"/>
</dbReference>
<comment type="similarity">
    <text evidence="1">Belongs to the type-B carboxylesterase/lipase family.</text>
</comment>
<keyword evidence="2" id="KW-0719">Serine esterase</keyword>
<reference evidence="5" key="1">
    <citation type="submission" date="2021-10" db="EMBL/GenBank/DDBJ databases">
        <title>Tropical sea cucumber genome reveals ecological adaptation and Cuvierian tubules defense mechanism.</title>
        <authorList>
            <person name="Chen T."/>
        </authorList>
    </citation>
    <scope>NUCLEOTIDE SEQUENCE</scope>
    <source>
        <strain evidence="5">Nanhai2018</strain>
        <tissue evidence="5">Muscle</tissue>
    </source>
</reference>
<dbReference type="Pfam" id="PF00135">
    <property type="entry name" value="COesterase"/>
    <property type="match status" value="1"/>
</dbReference>
<evidence type="ECO:0000313" key="5">
    <source>
        <dbReference type="EMBL" id="KAJ8035826.1"/>
    </source>
</evidence>
<evidence type="ECO:0000256" key="1">
    <source>
        <dbReference type="ARBA" id="ARBA00005964"/>
    </source>
</evidence>
<dbReference type="GO" id="GO:0052689">
    <property type="term" value="F:carboxylic ester hydrolase activity"/>
    <property type="evidence" value="ECO:0007669"/>
    <property type="project" value="UniProtKB-KW"/>
</dbReference>
<dbReference type="OrthoDB" id="3200163at2759"/>
<organism evidence="5 6">
    <name type="scientific">Holothuria leucospilota</name>
    <name type="common">Black long sea cucumber</name>
    <name type="synonym">Mertensiothuria leucospilota</name>
    <dbReference type="NCBI Taxonomy" id="206669"/>
    <lineage>
        <taxon>Eukaryota</taxon>
        <taxon>Metazoa</taxon>
        <taxon>Echinodermata</taxon>
        <taxon>Eleutherozoa</taxon>
        <taxon>Echinozoa</taxon>
        <taxon>Holothuroidea</taxon>
        <taxon>Aspidochirotacea</taxon>
        <taxon>Aspidochirotida</taxon>
        <taxon>Holothuriidae</taxon>
        <taxon>Holothuria</taxon>
    </lineage>
</organism>
<name>A0A9Q1C0I0_HOLLE</name>
<dbReference type="PANTHER" id="PTHR43918:SF4">
    <property type="entry name" value="CARBOXYLIC ESTER HYDROLASE"/>
    <property type="match status" value="1"/>
</dbReference>
<dbReference type="InterPro" id="IPR002018">
    <property type="entry name" value="CarbesteraseB"/>
</dbReference>
<dbReference type="Gene3D" id="3.40.50.1820">
    <property type="entry name" value="alpha/beta hydrolase"/>
    <property type="match status" value="1"/>
</dbReference>
<evidence type="ECO:0000256" key="3">
    <source>
        <dbReference type="ARBA" id="ARBA00022801"/>
    </source>
</evidence>
<gene>
    <name evidence="5" type="ORF">HOLleu_19621</name>
</gene>
<dbReference type="InterPro" id="IPR050654">
    <property type="entry name" value="AChE-related_enzymes"/>
</dbReference>
<evidence type="ECO:0000313" key="6">
    <source>
        <dbReference type="Proteomes" id="UP001152320"/>
    </source>
</evidence>
<feature type="domain" description="Carboxylesterase type B" evidence="4">
    <location>
        <begin position="28"/>
        <end position="80"/>
    </location>
</feature>
<protein>
    <submittedName>
        <fullName evidence="5">Acetylcholinesterase</fullName>
    </submittedName>
</protein>
<dbReference type="PANTHER" id="PTHR43918">
    <property type="entry name" value="ACETYLCHOLINESTERASE"/>
    <property type="match status" value="1"/>
</dbReference>
<dbReference type="SUPFAM" id="SSF53474">
    <property type="entry name" value="alpha/beta-Hydrolases"/>
    <property type="match status" value="1"/>
</dbReference>
<dbReference type="AlphaFoldDB" id="A0A9Q1C0I0"/>
<accession>A0A9Q1C0I0</accession>
<keyword evidence="6" id="KW-1185">Reference proteome</keyword>
<dbReference type="EMBL" id="JAIZAY010000009">
    <property type="protein sequence ID" value="KAJ8035826.1"/>
    <property type="molecule type" value="Genomic_DNA"/>
</dbReference>
<evidence type="ECO:0000259" key="4">
    <source>
        <dbReference type="Pfam" id="PF00135"/>
    </source>
</evidence>
<comment type="caution">
    <text evidence="5">The sequence shown here is derived from an EMBL/GenBank/DDBJ whole genome shotgun (WGS) entry which is preliminary data.</text>
</comment>
<proteinExistence type="inferred from homology"/>
<evidence type="ECO:0000256" key="2">
    <source>
        <dbReference type="ARBA" id="ARBA00022487"/>
    </source>
</evidence>